<keyword evidence="7" id="KW-0472">Membrane</keyword>
<dbReference type="InterPro" id="IPR050388">
    <property type="entry name" value="ABC_Ni/Peptide_Import"/>
</dbReference>
<evidence type="ECO:0000256" key="6">
    <source>
        <dbReference type="ARBA" id="ARBA00022840"/>
    </source>
</evidence>
<name>A0A543IFN2_9ACTN</name>
<evidence type="ECO:0000256" key="5">
    <source>
        <dbReference type="ARBA" id="ARBA00022741"/>
    </source>
</evidence>
<dbReference type="GO" id="GO:0005886">
    <property type="term" value="C:plasma membrane"/>
    <property type="evidence" value="ECO:0007669"/>
    <property type="project" value="UniProtKB-SubCell"/>
</dbReference>
<dbReference type="InterPro" id="IPR017871">
    <property type="entry name" value="ABC_transporter-like_CS"/>
</dbReference>
<dbReference type="RefSeq" id="WP_141969478.1">
    <property type="nucleotide sequence ID" value="NZ_VFPO01000001.1"/>
</dbReference>
<dbReference type="AlphaFoldDB" id="A0A543IFN2"/>
<evidence type="ECO:0000313" key="10">
    <source>
        <dbReference type="EMBL" id="TQM69374.1"/>
    </source>
</evidence>
<dbReference type="InterPro" id="IPR027417">
    <property type="entry name" value="P-loop_NTPase"/>
</dbReference>
<dbReference type="PANTHER" id="PTHR43297">
    <property type="entry name" value="OLIGOPEPTIDE TRANSPORT ATP-BINDING PROTEIN APPD"/>
    <property type="match status" value="1"/>
</dbReference>
<sequence>MAEATEHTRDGLPEAPAGADAAGAAAGGGQEPPRAFLEVRDLKIHFPTDDGLVKSVDGLSFQLERGSTLGIVGESGSGKSVTSLGILGLYNKRNSRMSGEIWLDGKELVGAPESEVRRLRGRDMAMIFQDPLSAMHPYYTVGAQIIEAYRVHNDVSKKVARKHAIDMLGKVGIPRPEQRVDDYPHQFSGGMRQRAMIAMALSCDPNLLIADEPTTALDVTVQAQILDLIRDLQEEFDSAVIMITHDLGVVAEVADDILVMYAGRAVEQAPVDDAFHRPLHPYTWGLLGSMPRLDRARSERLMPITGTPPSLINVPSGCAFHPRCPYRELNDGKSETERPELVEVEPGHRAACHLPLEKRREIWTDEIRPKL</sequence>
<evidence type="ECO:0000256" key="1">
    <source>
        <dbReference type="ARBA" id="ARBA00004202"/>
    </source>
</evidence>
<evidence type="ECO:0000256" key="3">
    <source>
        <dbReference type="ARBA" id="ARBA00022448"/>
    </source>
</evidence>
<dbReference type="SMART" id="SM00382">
    <property type="entry name" value="AAA"/>
    <property type="match status" value="1"/>
</dbReference>
<reference evidence="10 11" key="1">
    <citation type="submission" date="2019-06" db="EMBL/GenBank/DDBJ databases">
        <title>Sequencing the genomes of 1000 actinobacteria strains.</title>
        <authorList>
            <person name="Klenk H.-P."/>
        </authorList>
    </citation>
    <scope>NUCLEOTIDE SEQUENCE [LARGE SCALE GENOMIC DNA]</scope>
    <source>
        <strain evidence="10 11">DSM 45043</strain>
    </source>
</reference>
<dbReference type="GO" id="GO:0016887">
    <property type="term" value="F:ATP hydrolysis activity"/>
    <property type="evidence" value="ECO:0007669"/>
    <property type="project" value="InterPro"/>
</dbReference>
<keyword evidence="3" id="KW-0813">Transport</keyword>
<gene>
    <name evidence="10" type="ORF">FHX41_3068</name>
</gene>
<dbReference type="CDD" id="cd03257">
    <property type="entry name" value="ABC_NikE_OppD_transporters"/>
    <property type="match status" value="1"/>
</dbReference>
<evidence type="ECO:0000256" key="8">
    <source>
        <dbReference type="SAM" id="MobiDB-lite"/>
    </source>
</evidence>
<feature type="compositionally biased region" description="Low complexity" evidence="8">
    <location>
        <begin position="15"/>
        <end position="24"/>
    </location>
</feature>
<dbReference type="InterPro" id="IPR013563">
    <property type="entry name" value="Oligopep_ABC_C"/>
</dbReference>
<dbReference type="InterPro" id="IPR003439">
    <property type="entry name" value="ABC_transporter-like_ATP-bd"/>
</dbReference>
<dbReference type="EMBL" id="VFPO01000001">
    <property type="protein sequence ID" value="TQM69374.1"/>
    <property type="molecule type" value="Genomic_DNA"/>
</dbReference>
<dbReference type="OrthoDB" id="9809030at2"/>
<accession>A0A543IFN2</accession>
<dbReference type="PROSITE" id="PS00211">
    <property type="entry name" value="ABC_TRANSPORTER_1"/>
    <property type="match status" value="1"/>
</dbReference>
<feature type="region of interest" description="Disordered" evidence="8">
    <location>
        <begin position="1"/>
        <end position="32"/>
    </location>
</feature>
<feature type="compositionally biased region" description="Basic and acidic residues" evidence="8">
    <location>
        <begin position="1"/>
        <end position="12"/>
    </location>
</feature>
<dbReference type="PANTHER" id="PTHR43297:SF2">
    <property type="entry name" value="DIPEPTIDE TRANSPORT ATP-BINDING PROTEIN DPPD"/>
    <property type="match status" value="1"/>
</dbReference>
<evidence type="ECO:0000313" key="11">
    <source>
        <dbReference type="Proteomes" id="UP000316706"/>
    </source>
</evidence>
<keyword evidence="5" id="KW-0547">Nucleotide-binding</keyword>
<comment type="caution">
    <text evidence="10">The sequence shown here is derived from an EMBL/GenBank/DDBJ whole genome shotgun (WGS) entry which is preliminary data.</text>
</comment>
<dbReference type="Pfam" id="PF08352">
    <property type="entry name" value="oligo_HPY"/>
    <property type="match status" value="1"/>
</dbReference>
<dbReference type="NCBIfam" id="TIGR01727">
    <property type="entry name" value="oligo_HPY"/>
    <property type="match status" value="1"/>
</dbReference>
<keyword evidence="11" id="KW-1185">Reference proteome</keyword>
<protein>
    <submittedName>
        <fullName evidence="10">Peptide/nickel transport system ATP-binding protein</fullName>
    </submittedName>
</protein>
<keyword evidence="6 10" id="KW-0067">ATP-binding</keyword>
<evidence type="ECO:0000256" key="7">
    <source>
        <dbReference type="ARBA" id="ARBA00023136"/>
    </source>
</evidence>
<dbReference type="GO" id="GO:0005524">
    <property type="term" value="F:ATP binding"/>
    <property type="evidence" value="ECO:0007669"/>
    <property type="project" value="UniProtKB-KW"/>
</dbReference>
<feature type="domain" description="ABC transporter" evidence="9">
    <location>
        <begin position="39"/>
        <end position="287"/>
    </location>
</feature>
<keyword evidence="4" id="KW-1003">Cell membrane</keyword>
<dbReference type="GO" id="GO:0015833">
    <property type="term" value="P:peptide transport"/>
    <property type="evidence" value="ECO:0007669"/>
    <property type="project" value="InterPro"/>
</dbReference>
<organism evidence="10 11">
    <name type="scientific">Actinomadura hallensis</name>
    <dbReference type="NCBI Taxonomy" id="337895"/>
    <lineage>
        <taxon>Bacteria</taxon>
        <taxon>Bacillati</taxon>
        <taxon>Actinomycetota</taxon>
        <taxon>Actinomycetes</taxon>
        <taxon>Streptosporangiales</taxon>
        <taxon>Thermomonosporaceae</taxon>
        <taxon>Actinomadura</taxon>
    </lineage>
</organism>
<evidence type="ECO:0000259" key="9">
    <source>
        <dbReference type="PROSITE" id="PS50893"/>
    </source>
</evidence>
<comment type="similarity">
    <text evidence="2">Belongs to the ABC transporter superfamily.</text>
</comment>
<evidence type="ECO:0000256" key="2">
    <source>
        <dbReference type="ARBA" id="ARBA00005417"/>
    </source>
</evidence>
<dbReference type="InterPro" id="IPR003593">
    <property type="entry name" value="AAA+_ATPase"/>
</dbReference>
<dbReference type="Proteomes" id="UP000316706">
    <property type="component" value="Unassembled WGS sequence"/>
</dbReference>
<comment type="subcellular location">
    <subcellularLocation>
        <location evidence="1">Cell membrane</location>
        <topology evidence="1">Peripheral membrane protein</topology>
    </subcellularLocation>
</comment>
<proteinExistence type="inferred from homology"/>
<evidence type="ECO:0000256" key="4">
    <source>
        <dbReference type="ARBA" id="ARBA00022475"/>
    </source>
</evidence>
<dbReference type="SUPFAM" id="SSF52540">
    <property type="entry name" value="P-loop containing nucleoside triphosphate hydrolases"/>
    <property type="match status" value="1"/>
</dbReference>
<dbReference type="Pfam" id="PF00005">
    <property type="entry name" value="ABC_tran"/>
    <property type="match status" value="1"/>
</dbReference>
<dbReference type="Gene3D" id="3.40.50.300">
    <property type="entry name" value="P-loop containing nucleotide triphosphate hydrolases"/>
    <property type="match status" value="1"/>
</dbReference>
<dbReference type="FunFam" id="3.40.50.300:FF:000016">
    <property type="entry name" value="Oligopeptide ABC transporter ATP-binding component"/>
    <property type="match status" value="1"/>
</dbReference>
<dbReference type="PROSITE" id="PS50893">
    <property type="entry name" value="ABC_TRANSPORTER_2"/>
    <property type="match status" value="1"/>
</dbReference>